<dbReference type="InterPro" id="IPR020845">
    <property type="entry name" value="AMP-binding_CS"/>
</dbReference>
<dbReference type="EMBL" id="JAURUE010000005">
    <property type="protein sequence ID" value="MDP9616470.1"/>
    <property type="molecule type" value="Genomic_DNA"/>
</dbReference>
<dbReference type="PANTHER" id="PTHR45527">
    <property type="entry name" value="NONRIBOSOMAL PEPTIDE SYNTHETASE"/>
    <property type="match status" value="1"/>
</dbReference>
<dbReference type="Pfam" id="PF05050">
    <property type="entry name" value="Methyltransf_21"/>
    <property type="match status" value="1"/>
</dbReference>
<dbReference type="InterPro" id="IPR006162">
    <property type="entry name" value="Ppantetheine_attach_site"/>
</dbReference>
<organism evidence="5 6">
    <name type="scientific">Streptomyces demainii</name>
    <dbReference type="NCBI Taxonomy" id="588122"/>
    <lineage>
        <taxon>Bacteria</taxon>
        <taxon>Bacillati</taxon>
        <taxon>Actinomycetota</taxon>
        <taxon>Actinomycetes</taxon>
        <taxon>Kitasatosporales</taxon>
        <taxon>Streptomycetaceae</taxon>
        <taxon>Streptomyces</taxon>
    </lineage>
</organism>
<dbReference type="Gene3D" id="3.40.50.12780">
    <property type="entry name" value="N-terminal domain of ligase-like"/>
    <property type="match status" value="1"/>
</dbReference>
<dbReference type="PROSITE" id="PS00012">
    <property type="entry name" value="PHOSPHOPANTETHEINE"/>
    <property type="match status" value="2"/>
</dbReference>
<keyword evidence="5" id="KW-0808">Transferase</keyword>
<dbReference type="Gene3D" id="1.10.1200.10">
    <property type="entry name" value="ACP-like"/>
    <property type="match status" value="2"/>
</dbReference>
<dbReference type="InterPro" id="IPR036736">
    <property type="entry name" value="ACP-like_sf"/>
</dbReference>
<dbReference type="InterPro" id="IPR042099">
    <property type="entry name" value="ANL_N_sf"/>
</dbReference>
<dbReference type="InterPro" id="IPR020806">
    <property type="entry name" value="PKS_PP-bd"/>
</dbReference>
<accession>A0ABT9L6Y7</accession>
<dbReference type="InterPro" id="IPR006342">
    <property type="entry name" value="FkbM_mtfrase"/>
</dbReference>
<evidence type="ECO:0000256" key="2">
    <source>
        <dbReference type="ARBA" id="ARBA00022450"/>
    </source>
</evidence>
<dbReference type="Gene3D" id="3.30.559.30">
    <property type="entry name" value="Nonribosomal peptide synthetase, condensation domain"/>
    <property type="match status" value="2"/>
</dbReference>
<dbReference type="InterPro" id="IPR009081">
    <property type="entry name" value="PP-bd_ACP"/>
</dbReference>
<comment type="cofactor">
    <cofactor evidence="1">
        <name>pantetheine 4'-phosphate</name>
        <dbReference type="ChEBI" id="CHEBI:47942"/>
    </cofactor>
</comment>
<dbReference type="Gene3D" id="3.30.300.30">
    <property type="match status" value="2"/>
</dbReference>
<dbReference type="SUPFAM" id="SSF53335">
    <property type="entry name" value="S-adenosyl-L-methionine-dependent methyltransferases"/>
    <property type="match status" value="1"/>
</dbReference>
<comment type="caution">
    <text evidence="5">The sequence shown here is derived from an EMBL/GenBank/DDBJ whole genome shotgun (WGS) entry which is preliminary data.</text>
</comment>
<keyword evidence="2" id="KW-0596">Phosphopantetheine</keyword>
<evidence type="ECO:0000256" key="1">
    <source>
        <dbReference type="ARBA" id="ARBA00001957"/>
    </source>
</evidence>
<protein>
    <submittedName>
        <fullName evidence="5">Amino acid adenylation domain-containing protein/FkbM family methyltransferase</fullName>
    </submittedName>
</protein>
<reference evidence="5 6" key="1">
    <citation type="submission" date="2023-07" db="EMBL/GenBank/DDBJ databases">
        <title>Sequencing the genomes of 1000 actinobacteria strains.</title>
        <authorList>
            <person name="Klenk H.-P."/>
        </authorList>
    </citation>
    <scope>NUCLEOTIDE SEQUENCE [LARGE SCALE GENOMIC DNA]</scope>
    <source>
        <strain evidence="5 6">DSM 41600</strain>
    </source>
</reference>
<keyword evidence="3" id="KW-0597">Phosphoprotein</keyword>
<dbReference type="InterPro" id="IPR023213">
    <property type="entry name" value="CAT-like_dom_sf"/>
</dbReference>
<dbReference type="SUPFAM" id="SSF56801">
    <property type="entry name" value="Acetyl-CoA synthetase-like"/>
    <property type="match status" value="1"/>
</dbReference>
<dbReference type="NCBIfam" id="TIGR01733">
    <property type="entry name" value="AA-adenyl-dom"/>
    <property type="match status" value="1"/>
</dbReference>
<sequence length="1842" mass="199298">MTAFDAYPLSPAQRAAWASTRTGPGSVLRARVGLAGALDHDRLRTALHHVAQRHEALRIRFVHRPELHLPLQTITQERFEPQLTSDDPGLPSPDDAEGVLHVRLTGTELIVTASALAVDTESLGMVLRELALAYDGTEIPDDLERLQFLDVVEWQREQEEQRPSGAAVQVPDAAPARLLLAPHTDGEAAGPSLRRATLPPTVAAELRKATDERGRAVEDLVAVAWLLALSRYADVQADDASALRIALYDGGRATPSVTDVVGPLAGHVPMMLPLPLSAALTALCDTVGRALDAARLASLTTPPLGESDEVAAGLVVVHEPGQDALAPLGAVSVTVEPPRRFGTLDLVCTVGPEDLSLTVRSDAAGCPDAVAERLLQSVVTVLTDLPAALLMDGPLDCAGPSEARLLMRLSGAAANVGRTVPEETLTELLDAGVRGAAGDRDAVVAADGRLTFAELDATADAIAARLADLGTAAQDRVAVLGDRSWRTVAAFLGVLRAGAVYVPVDPAQPRARVRELLELVDVACVLGGGAAGAALGELAGAYRTVAVEKAAAPTRPAAGSRPRPQPDDAAYIIFTSGSTGTPRPAVVEQRSAAHLYRALNDTVYQEPRPLKVAVNAPFVFDASVKQLVQLASGSTLYLVPQTAREDGAELAEYLARHRVDVFDCTPSHLGLLLEALEDTAHALPPVLLIGGEAIDPDLWQRLRAQDGVRCFNLYGPTECTVDVTVQEIVARQRPAIGRPLPGLAAWVLDDRLRLVPPGVPGELCVSGPQLARGYFGDTPATERRFVETVLFAGQDRVRLYRTGDRVRYAEDGGIEYLGRLDDQAKLNGYRVEPGEAASVLQSHPGVRQATAVVVRDESGTAHLVAYAVAGQPAALPHPDAVEGINPHETRYLYDEIFVQQVYLRHGVVLKDDSVVFDVGANIGMFTLFAHTVCPNARVYAFEPLSLAYEKLQRNTAEQLGPVRLFPYGLSDAEDSVPFTFYPGYSMMSGQREYADPDAEIGVIKRFLSNARDHGGTHNALLLEEADELLEDRFQAVEQFGRVRRLSDVIDEEGVDRIDLLKIDVQRAELSVLGGLEERHWAIVSQVAMEVHDQDGTETEGRLAEITALLERHGFRVVTEQDGLLDGTDRYALYAVRPEYAADPRPVRTPPAVSGSPADAPDAEQLRSWLAERLPTYAVPTDVILLDALPLTTNGKIDKAALPAPARARATAHTEPENATERLLLEIWRDVLDAADFGVEDRFFDLGGDSIRGIRMRAAAARRGLTFPLRYIFRYQTIRELVREGNVRLEGGTADAPVGLDDAPATAARPTDAAAFRLLDERDRAALPACLDDAYPLSALQLGMVYHAELSPDRTAYHVVTVHRVERQLDPDALRAALAATVASHPALRTSFDLGRFAEPLQLVHRTVEVPFGLVDLTGLDADGRRRHLATVVDEERSRPFTWSEAPLVRFRAVDSGDGGFDLVCAHHHAIMDGWSLHLFLDELLRRYGGAPDTEASAGGTSGQKALPYRRFVELERQVRESREAERFWARALRTAAPLLLAACPEDAPGTSLRVDAMRHEPLPAELGGKLATLARERGLPVKSLLLAVHLRALAEEAGRDDVVTGLVVSGRPAEEGGDRTIGLFLNTLPVAVSVGDRSLAELGSWAWQFERDMMGHHLLPLADVQSSLDRGPLFDVFFNFTQFHSLGDPAGHTTQDHGVASDVAHGVVVDFEAAPEGDDVRLSLQYDGARLTAARAERLGERYRQLLETLAVSPDESLSPVVKMAPDFGKDHIEEPVSAAWRELIGLLPRTQDENFFEAGGDSLLALRLVAMLRDRHGIELDLGSVCRDARYSAIVRMNRKH</sequence>
<dbReference type="NCBIfam" id="TIGR01444">
    <property type="entry name" value="fkbM_fam"/>
    <property type="match status" value="1"/>
</dbReference>
<evidence type="ECO:0000313" key="6">
    <source>
        <dbReference type="Proteomes" id="UP001234880"/>
    </source>
</evidence>
<dbReference type="InterPro" id="IPR000873">
    <property type="entry name" value="AMP-dep_synth/lig_dom"/>
</dbReference>
<evidence type="ECO:0000259" key="4">
    <source>
        <dbReference type="PROSITE" id="PS50075"/>
    </source>
</evidence>
<dbReference type="SUPFAM" id="SSF52777">
    <property type="entry name" value="CoA-dependent acyltransferases"/>
    <property type="match status" value="4"/>
</dbReference>
<dbReference type="SUPFAM" id="SSF47336">
    <property type="entry name" value="ACP-like"/>
    <property type="match status" value="2"/>
</dbReference>
<dbReference type="Pfam" id="PF00501">
    <property type="entry name" value="AMP-binding"/>
    <property type="match status" value="1"/>
</dbReference>
<dbReference type="InterPro" id="IPR025110">
    <property type="entry name" value="AMP-bd_C"/>
</dbReference>
<feature type="domain" description="Carrier" evidence="4">
    <location>
        <begin position="1214"/>
        <end position="1288"/>
    </location>
</feature>
<dbReference type="Gene3D" id="3.40.50.150">
    <property type="entry name" value="Vaccinia Virus protein VP39"/>
    <property type="match status" value="1"/>
</dbReference>
<dbReference type="SMART" id="SM00823">
    <property type="entry name" value="PKS_PP"/>
    <property type="match status" value="2"/>
</dbReference>
<gene>
    <name evidence="5" type="ORF">JOF35_008828</name>
</gene>
<dbReference type="InterPro" id="IPR001242">
    <property type="entry name" value="Condensation_dom"/>
</dbReference>
<dbReference type="Proteomes" id="UP001234880">
    <property type="component" value="Unassembled WGS sequence"/>
</dbReference>
<dbReference type="RefSeq" id="WP_307112434.1">
    <property type="nucleotide sequence ID" value="NZ_JAURUE010000005.1"/>
</dbReference>
<dbReference type="GO" id="GO:0008168">
    <property type="term" value="F:methyltransferase activity"/>
    <property type="evidence" value="ECO:0007669"/>
    <property type="project" value="UniProtKB-KW"/>
</dbReference>
<dbReference type="InterPro" id="IPR045851">
    <property type="entry name" value="AMP-bd_C_sf"/>
</dbReference>
<dbReference type="PROSITE" id="PS00455">
    <property type="entry name" value="AMP_BINDING"/>
    <property type="match status" value="1"/>
</dbReference>
<dbReference type="CDD" id="cd05930">
    <property type="entry name" value="A_NRPS"/>
    <property type="match status" value="1"/>
</dbReference>
<dbReference type="PANTHER" id="PTHR45527:SF1">
    <property type="entry name" value="FATTY ACID SYNTHASE"/>
    <property type="match status" value="1"/>
</dbReference>
<keyword evidence="6" id="KW-1185">Reference proteome</keyword>
<evidence type="ECO:0000256" key="3">
    <source>
        <dbReference type="ARBA" id="ARBA00022553"/>
    </source>
</evidence>
<dbReference type="PROSITE" id="PS50075">
    <property type="entry name" value="CARRIER"/>
    <property type="match status" value="1"/>
</dbReference>
<evidence type="ECO:0000313" key="5">
    <source>
        <dbReference type="EMBL" id="MDP9616470.1"/>
    </source>
</evidence>
<dbReference type="Pfam" id="PF00550">
    <property type="entry name" value="PP-binding"/>
    <property type="match status" value="2"/>
</dbReference>
<dbReference type="Pfam" id="PF13193">
    <property type="entry name" value="AMP-binding_C"/>
    <property type="match status" value="1"/>
</dbReference>
<dbReference type="InterPro" id="IPR029063">
    <property type="entry name" value="SAM-dependent_MTases_sf"/>
</dbReference>
<dbReference type="Gene3D" id="3.30.559.10">
    <property type="entry name" value="Chloramphenicol acetyltransferase-like domain"/>
    <property type="match status" value="3"/>
</dbReference>
<name>A0ABT9L6Y7_9ACTN</name>
<proteinExistence type="predicted"/>
<keyword evidence="5" id="KW-0489">Methyltransferase</keyword>
<dbReference type="GO" id="GO:0032259">
    <property type="term" value="P:methylation"/>
    <property type="evidence" value="ECO:0007669"/>
    <property type="project" value="UniProtKB-KW"/>
</dbReference>
<dbReference type="InterPro" id="IPR010071">
    <property type="entry name" value="AA_adenyl_dom"/>
</dbReference>
<dbReference type="Pfam" id="PF00668">
    <property type="entry name" value="Condensation"/>
    <property type="match status" value="2"/>
</dbReference>